<proteinExistence type="predicted"/>
<dbReference type="GO" id="GO:0003724">
    <property type="term" value="F:RNA helicase activity"/>
    <property type="evidence" value="ECO:0007669"/>
    <property type="project" value="UniProtKB-EC"/>
</dbReference>
<protein>
    <recommendedName>
        <fullName evidence="1">RNA helicase</fullName>
        <ecNumber evidence="1">3.6.4.13</ecNumber>
    </recommendedName>
</protein>
<dbReference type="AlphaFoldDB" id="A0AAD8LDJ5"/>
<evidence type="ECO:0000259" key="3">
    <source>
        <dbReference type="PROSITE" id="PS51192"/>
    </source>
</evidence>
<dbReference type="PANTHER" id="PTHR18934">
    <property type="entry name" value="ATP-DEPENDENT RNA HELICASE"/>
    <property type="match status" value="1"/>
</dbReference>
<dbReference type="GO" id="GO:0003723">
    <property type="term" value="F:RNA binding"/>
    <property type="evidence" value="ECO:0007669"/>
    <property type="project" value="TreeGrafter"/>
</dbReference>
<comment type="catalytic activity">
    <reaction evidence="2">
        <text>ATP + H2O = ADP + phosphate + H(+)</text>
        <dbReference type="Rhea" id="RHEA:13065"/>
        <dbReference type="ChEBI" id="CHEBI:15377"/>
        <dbReference type="ChEBI" id="CHEBI:15378"/>
        <dbReference type="ChEBI" id="CHEBI:30616"/>
        <dbReference type="ChEBI" id="CHEBI:43474"/>
        <dbReference type="ChEBI" id="CHEBI:456216"/>
        <dbReference type="EC" id="3.6.4.13"/>
    </reaction>
</comment>
<dbReference type="PROSITE" id="PS51192">
    <property type="entry name" value="HELICASE_ATP_BIND_1"/>
    <property type="match status" value="1"/>
</dbReference>
<dbReference type="InterPro" id="IPR014001">
    <property type="entry name" value="Helicase_ATP-bd"/>
</dbReference>
<dbReference type="SUPFAM" id="SSF52540">
    <property type="entry name" value="P-loop containing nucleoside triphosphate hydrolases"/>
    <property type="match status" value="1"/>
</dbReference>
<dbReference type="GO" id="GO:0005634">
    <property type="term" value="C:nucleus"/>
    <property type="evidence" value="ECO:0007669"/>
    <property type="project" value="TreeGrafter"/>
</dbReference>
<name>A0AAD8LDJ5_TARER</name>
<dbReference type="EC" id="3.6.4.13" evidence="1"/>
<feature type="domain" description="Helicase ATP-binding" evidence="3">
    <location>
        <begin position="1"/>
        <end position="115"/>
    </location>
</feature>
<dbReference type="PANTHER" id="PTHR18934:SF146">
    <property type="entry name" value="DEXH-BOX ATP-DEPENDENT RNA HELICASE DEXH5, MITOCHONDRIAL"/>
    <property type="match status" value="1"/>
</dbReference>
<evidence type="ECO:0000256" key="1">
    <source>
        <dbReference type="ARBA" id="ARBA00012552"/>
    </source>
</evidence>
<dbReference type="Proteomes" id="UP001229421">
    <property type="component" value="Unassembled WGS sequence"/>
</dbReference>
<evidence type="ECO:0000313" key="5">
    <source>
        <dbReference type="Proteomes" id="UP001229421"/>
    </source>
</evidence>
<dbReference type="EMBL" id="JAUHHV010000001">
    <property type="protein sequence ID" value="KAK1437648.1"/>
    <property type="molecule type" value="Genomic_DNA"/>
</dbReference>
<dbReference type="Gene3D" id="3.40.50.300">
    <property type="entry name" value="P-loop containing nucleotide triphosphate hydrolases"/>
    <property type="match status" value="1"/>
</dbReference>
<reference evidence="4" key="1">
    <citation type="journal article" date="2023" name="bioRxiv">
        <title>Improved chromosome-level genome assembly for marigold (Tagetes erecta).</title>
        <authorList>
            <person name="Jiang F."/>
            <person name="Yuan L."/>
            <person name="Wang S."/>
            <person name="Wang H."/>
            <person name="Xu D."/>
            <person name="Wang A."/>
            <person name="Fan W."/>
        </authorList>
    </citation>
    <scope>NUCLEOTIDE SEQUENCE</scope>
    <source>
        <strain evidence="4">WSJ</strain>
        <tissue evidence="4">Leaf</tissue>
    </source>
</reference>
<gene>
    <name evidence="4" type="ORF">QVD17_03442</name>
</gene>
<dbReference type="InterPro" id="IPR027417">
    <property type="entry name" value="P-loop_NTPase"/>
</dbReference>
<keyword evidence="5" id="KW-1185">Reference proteome</keyword>
<dbReference type="FunFam" id="3.40.50.300:FF:001922">
    <property type="entry name" value="DEAH (Asp-Glu-Ala-His) box polypeptide 29"/>
    <property type="match status" value="1"/>
</dbReference>
<dbReference type="CDD" id="cd17917">
    <property type="entry name" value="DEXHc_RHA-like"/>
    <property type="match status" value="1"/>
</dbReference>
<evidence type="ECO:0000256" key="2">
    <source>
        <dbReference type="ARBA" id="ARBA00047984"/>
    </source>
</evidence>
<comment type="caution">
    <text evidence="4">The sequence shown here is derived from an EMBL/GenBank/DDBJ whole genome shotgun (WGS) entry which is preliminary data.</text>
</comment>
<organism evidence="4 5">
    <name type="scientific">Tagetes erecta</name>
    <name type="common">African marigold</name>
    <dbReference type="NCBI Taxonomy" id="13708"/>
    <lineage>
        <taxon>Eukaryota</taxon>
        <taxon>Viridiplantae</taxon>
        <taxon>Streptophyta</taxon>
        <taxon>Embryophyta</taxon>
        <taxon>Tracheophyta</taxon>
        <taxon>Spermatophyta</taxon>
        <taxon>Magnoliopsida</taxon>
        <taxon>eudicotyledons</taxon>
        <taxon>Gunneridae</taxon>
        <taxon>Pentapetalae</taxon>
        <taxon>asterids</taxon>
        <taxon>campanulids</taxon>
        <taxon>Asterales</taxon>
        <taxon>Asteraceae</taxon>
        <taxon>Asteroideae</taxon>
        <taxon>Heliantheae alliance</taxon>
        <taxon>Tageteae</taxon>
        <taxon>Tagetes</taxon>
    </lineage>
</organism>
<sequence length="156" mass="17592">MSVSERIAIERGEKLGENVGYKVRLEGMKGKNTRLLFCTSGILLRRLLVDRDLEGVTHVIIDEVHERGIDEDFLLIVMKELLPRRPELRLVLMSATIDAEIFSSYFDGAPMIQIPGSGALQTKGRANLLQLLRKHFDLLTTVNTINRHKTLGIQIA</sequence>
<evidence type="ECO:0000313" key="4">
    <source>
        <dbReference type="EMBL" id="KAK1437648.1"/>
    </source>
</evidence>
<accession>A0AAD8LDJ5</accession>